<dbReference type="AlphaFoldDB" id="A0A6A5XI39"/>
<feature type="compositionally biased region" description="Basic and acidic residues" evidence="1">
    <location>
        <begin position="50"/>
        <end position="64"/>
    </location>
</feature>
<evidence type="ECO:0000256" key="1">
    <source>
        <dbReference type="SAM" id="MobiDB-lite"/>
    </source>
</evidence>
<keyword evidence="3" id="KW-1185">Reference proteome</keyword>
<protein>
    <submittedName>
        <fullName evidence="2">Uncharacterized protein</fullName>
    </submittedName>
</protein>
<accession>A0A6A5XI39</accession>
<gene>
    <name evidence="2" type="ORF">BU24DRAFT_253858</name>
</gene>
<proteinExistence type="predicted"/>
<evidence type="ECO:0000313" key="3">
    <source>
        <dbReference type="Proteomes" id="UP000799778"/>
    </source>
</evidence>
<dbReference type="EMBL" id="ML978072">
    <property type="protein sequence ID" value="KAF2012536.1"/>
    <property type="molecule type" value="Genomic_DNA"/>
</dbReference>
<name>A0A6A5XI39_9PLEO</name>
<feature type="region of interest" description="Disordered" evidence="1">
    <location>
        <begin position="45"/>
        <end position="64"/>
    </location>
</feature>
<dbReference type="GeneID" id="54279824"/>
<evidence type="ECO:0000313" key="2">
    <source>
        <dbReference type="EMBL" id="KAF2012536.1"/>
    </source>
</evidence>
<dbReference type="Proteomes" id="UP000799778">
    <property type="component" value="Unassembled WGS sequence"/>
</dbReference>
<sequence>MVDWVDGCGLVEDGWRVMSGWEMKRRIITKKAADVRVGSGRVAEWQNSGGEERRLPDETQEEDGRVMALNKTQSTEERRERGWTSLLSVRSTCLLVLLAGGQAGWLAGWLAGWMANSSSQTVVLCYNCDNSTTSPSSFLYCIRNPYIHDARTRRVTGLVYLLTIKRRERLNKRRPPFVVGRRS</sequence>
<organism evidence="2 3">
    <name type="scientific">Aaosphaeria arxii CBS 175.79</name>
    <dbReference type="NCBI Taxonomy" id="1450172"/>
    <lineage>
        <taxon>Eukaryota</taxon>
        <taxon>Fungi</taxon>
        <taxon>Dikarya</taxon>
        <taxon>Ascomycota</taxon>
        <taxon>Pezizomycotina</taxon>
        <taxon>Dothideomycetes</taxon>
        <taxon>Pleosporomycetidae</taxon>
        <taxon>Pleosporales</taxon>
        <taxon>Pleosporales incertae sedis</taxon>
        <taxon>Aaosphaeria</taxon>
    </lineage>
</organism>
<reference evidence="2" key="1">
    <citation type="journal article" date="2020" name="Stud. Mycol.">
        <title>101 Dothideomycetes genomes: a test case for predicting lifestyles and emergence of pathogens.</title>
        <authorList>
            <person name="Haridas S."/>
            <person name="Albert R."/>
            <person name="Binder M."/>
            <person name="Bloem J."/>
            <person name="Labutti K."/>
            <person name="Salamov A."/>
            <person name="Andreopoulos B."/>
            <person name="Baker S."/>
            <person name="Barry K."/>
            <person name="Bills G."/>
            <person name="Bluhm B."/>
            <person name="Cannon C."/>
            <person name="Castanera R."/>
            <person name="Culley D."/>
            <person name="Daum C."/>
            <person name="Ezra D."/>
            <person name="Gonzalez J."/>
            <person name="Henrissat B."/>
            <person name="Kuo A."/>
            <person name="Liang C."/>
            <person name="Lipzen A."/>
            <person name="Lutzoni F."/>
            <person name="Magnuson J."/>
            <person name="Mondo S."/>
            <person name="Nolan M."/>
            <person name="Ohm R."/>
            <person name="Pangilinan J."/>
            <person name="Park H.-J."/>
            <person name="Ramirez L."/>
            <person name="Alfaro M."/>
            <person name="Sun H."/>
            <person name="Tritt A."/>
            <person name="Yoshinaga Y."/>
            <person name="Zwiers L.-H."/>
            <person name="Turgeon B."/>
            <person name="Goodwin S."/>
            <person name="Spatafora J."/>
            <person name="Crous P."/>
            <person name="Grigoriev I."/>
        </authorList>
    </citation>
    <scope>NUCLEOTIDE SEQUENCE</scope>
    <source>
        <strain evidence="2">CBS 175.79</strain>
    </source>
</reference>
<dbReference type="RefSeq" id="XP_033380875.1">
    <property type="nucleotide sequence ID" value="XM_033522427.1"/>
</dbReference>